<dbReference type="GO" id="GO:0005524">
    <property type="term" value="F:ATP binding"/>
    <property type="evidence" value="ECO:0007669"/>
    <property type="project" value="UniProtKB-KW"/>
</dbReference>
<proteinExistence type="inferred from homology"/>
<dbReference type="AlphaFoldDB" id="A0A1M7Y739"/>
<dbReference type="InterPro" id="IPR014729">
    <property type="entry name" value="Rossmann-like_a/b/a_fold"/>
</dbReference>
<dbReference type="PRINTS" id="PR01438">
    <property type="entry name" value="UNVRSLSTRESS"/>
</dbReference>
<comment type="similarity">
    <text evidence="1">Belongs to the universal stress protein A family.</text>
</comment>
<dbReference type="Pfam" id="PF00582">
    <property type="entry name" value="Usp"/>
    <property type="match status" value="2"/>
</dbReference>
<dbReference type="InterPro" id="IPR006015">
    <property type="entry name" value="Universal_stress_UspA"/>
</dbReference>
<feature type="domain" description="UspA" evidence="4">
    <location>
        <begin position="164"/>
        <end position="306"/>
    </location>
</feature>
<evidence type="ECO:0000259" key="4">
    <source>
        <dbReference type="Pfam" id="PF00582"/>
    </source>
</evidence>
<evidence type="ECO:0000313" key="6">
    <source>
        <dbReference type="Proteomes" id="UP000184603"/>
    </source>
</evidence>
<dbReference type="InterPro" id="IPR006016">
    <property type="entry name" value="UspA"/>
</dbReference>
<dbReference type="OrthoDB" id="5430193at2"/>
<accession>A0A1M7Y739</accession>
<keyword evidence="2" id="KW-0547">Nucleotide-binding</keyword>
<keyword evidence="6" id="KW-1185">Reference proteome</keyword>
<dbReference type="PANTHER" id="PTHR46268">
    <property type="entry name" value="STRESS RESPONSE PROTEIN NHAX"/>
    <property type="match status" value="1"/>
</dbReference>
<dbReference type="Gene3D" id="3.40.50.620">
    <property type="entry name" value="HUPs"/>
    <property type="match status" value="2"/>
</dbReference>
<evidence type="ECO:0000313" key="5">
    <source>
        <dbReference type="EMBL" id="SHO48430.1"/>
    </source>
</evidence>
<name>A0A1M7Y739_9BACT</name>
<dbReference type="EMBL" id="FRFE01000010">
    <property type="protein sequence ID" value="SHO48430.1"/>
    <property type="molecule type" value="Genomic_DNA"/>
</dbReference>
<dbReference type="RefSeq" id="WP_073613595.1">
    <property type="nucleotide sequence ID" value="NZ_FRFE01000010.1"/>
</dbReference>
<protein>
    <submittedName>
        <fullName evidence="5">Nucleotide-binding universal stress protein, UspA family</fullName>
    </submittedName>
</protein>
<keyword evidence="3" id="KW-0067">ATP-binding</keyword>
<evidence type="ECO:0000256" key="2">
    <source>
        <dbReference type="ARBA" id="ARBA00022741"/>
    </source>
</evidence>
<dbReference type="CDD" id="cd00293">
    <property type="entry name" value="USP-like"/>
    <property type="match status" value="2"/>
</dbReference>
<evidence type="ECO:0000256" key="1">
    <source>
        <dbReference type="ARBA" id="ARBA00008791"/>
    </source>
</evidence>
<dbReference type="STRING" id="1121416.SAMN02745220_02295"/>
<organism evidence="5 6">
    <name type="scientific">Desulfopila aestuarii DSM 18488</name>
    <dbReference type="NCBI Taxonomy" id="1121416"/>
    <lineage>
        <taxon>Bacteria</taxon>
        <taxon>Pseudomonadati</taxon>
        <taxon>Thermodesulfobacteriota</taxon>
        <taxon>Desulfobulbia</taxon>
        <taxon>Desulfobulbales</taxon>
        <taxon>Desulfocapsaceae</taxon>
        <taxon>Desulfopila</taxon>
    </lineage>
</organism>
<dbReference type="Proteomes" id="UP000184603">
    <property type="component" value="Unassembled WGS sequence"/>
</dbReference>
<gene>
    <name evidence="5" type="ORF">SAMN02745220_02295</name>
</gene>
<sequence>MSETPTRILIAVDGSNESLNVVRYVGASAQPAGTEVVLYTVLSKIPETFWDSGKDSLWGPKIEAARKWEKRQLDHAVGTINSAFQILTEHGFPPAQVTTKISPQLEGVARDIIAEARRQYDILVIGRGKSASMQDQVLGSVASKVIGSGPAPAIWLVGAKPISDRVLIAMDHSASALKVVRHGATVLNRKTNSITLFHAIRGIAAISPPEMADIFPRSYQEQLIRDAERDMQPVILQAEALLNELDIAPDRIATRIATGVRSRAASIIDEAQKEGCGTIVVGRRGVTEVSDFSMGRVTNKLVQLAKEQALCIVG</sequence>
<dbReference type="PANTHER" id="PTHR46268:SF27">
    <property type="entry name" value="UNIVERSAL STRESS PROTEIN RV2623"/>
    <property type="match status" value="1"/>
</dbReference>
<feature type="domain" description="UspA" evidence="4">
    <location>
        <begin position="7"/>
        <end position="152"/>
    </location>
</feature>
<evidence type="ECO:0000256" key="3">
    <source>
        <dbReference type="ARBA" id="ARBA00022840"/>
    </source>
</evidence>
<reference evidence="5 6" key="1">
    <citation type="submission" date="2016-12" db="EMBL/GenBank/DDBJ databases">
        <authorList>
            <person name="Song W.-J."/>
            <person name="Kurnit D.M."/>
        </authorList>
    </citation>
    <scope>NUCLEOTIDE SEQUENCE [LARGE SCALE GENOMIC DNA]</scope>
    <source>
        <strain evidence="5 6">DSM 18488</strain>
    </source>
</reference>
<dbReference type="SUPFAM" id="SSF52402">
    <property type="entry name" value="Adenine nucleotide alpha hydrolases-like"/>
    <property type="match status" value="2"/>
</dbReference>